<gene>
    <name evidence="2" type="ORF">BN2614_LOCUS2</name>
</gene>
<evidence type="ECO:0000313" key="3">
    <source>
        <dbReference type="Proteomes" id="UP000269945"/>
    </source>
</evidence>
<organism evidence="2 3">
    <name type="scientific">Gulo gulo</name>
    <name type="common">Wolverine</name>
    <name type="synonym">Gluton</name>
    <dbReference type="NCBI Taxonomy" id="48420"/>
    <lineage>
        <taxon>Eukaryota</taxon>
        <taxon>Metazoa</taxon>
        <taxon>Chordata</taxon>
        <taxon>Craniata</taxon>
        <taxon>Vertebrata</taxon>
        <taxon>Euteleostomi</taxon>
        <taxon>Mammalia</taxon>
        <taxon>Eutheria</taxon>
        <taxon>Laurasiatheria</taxon>
        <taxon>Carnivora</taxon>
        <taxon>Caniformia</taxon>
        <taxon>Musteloidea</taxon>
        <taxon>Mustelidae</taxon>
        <taxon>Guloninae</taxon>
        <taxon>Gulo</taxon>
    </lineage>
</organism>
<dbReference type="EMBL" id="CYRY02033362">
    <property type="protein sequence ID" value="VCX10390.1"/>
    <property type="molecule type" value="Genomic_DNA"/>
</dbReference>
<feature type="non-terminal residue" evidence="2">
    <location>
        <position position="1"/>
    </location>
</feature>
<sequence>MPLVTGGSPTDKETHPDWKGWQPTWHHGSTYLPQWQAAPCEAAPGPARQGSACTALPRPSQSPAGSPTAGRM</sequence>
<reference evidence="2 3" key="1">
    <citation type="submission" date="2018-10" db="EMBL/GenBank/DDBJ databases">
        <authorList>
            <person name="Ekblom R."/>
            <person name="Jareborg N."/>
        </authorList>
    </citation>
    <scope>NUCLEOTIDE SEQUENCE [LARGE SCALE GENOMIC DNA]</scope>
    <source>
        <tissue evidence="2">Muscle</tissue>
    </source>
</reference>
<feature type="region of interest" description="Disordered" evidence="1">
    <location>
        <begin position="1"/>
        <end position="72"/>
    </location>
</feature>
<comment type="caution">
    <text evidence="2">The sequence shown here is derived from an EMBL/GenBank/DDBJ whole genome shotgun (WGS) entry which is preliminary data.</text>
</comment>
<keyword evidence="3" id="KW-1185">Reference proteome</keyword>
<dbReference type="Proteomes" id="UP000269945">
    <property type="component" value="Unassembled WGS sequence"/>
</dbReference>
<proteinExistence type="predicted"/>
<evidence type="ECO:0000256" key="1">
    <source>
        <dbReference type="SAM" id="MobiDB-lite"/>
    </source>
</evidence>
<name>A0A9X9M028_GULGU</name>
<dbReference type="AlphaFoldDB" id="A0A9X9M028"/>
<accession>A0A9X9M028</accession>
<evidence type="ECO:0000313" key="2">
    <source>
        <dbReference type="EMBL" id="VCX10390.1"/>
    </source>
</evidence>
<protein>
    <submittedName>
        <fullName evidence="2">Uncharacterized protein</fullName>
    </submittedName>
</protein>